<gene>
    <name evidence="1" type="ORF">BURMUCGD2_4669</name>
</gene>
<proteinExistence type="predicted"/>
<dbReference type="Proteomes" id="UP000004535">
    <property type="component" value="Unassembled WGS sequence"/>
</dbReference>
<comment type="caution">
    <text evidence="1">The sequence shown here is derived from an EMBL/GenBank/DDBJ whole genome shotgun (WGS) entry which is preliminary data.</text>
</comment>
<dbReference type="EMBL" id="ACFC01000001">
    <property type="protein sequence ID" value="EEE09297.1"/>
    <property type="molecule type" value="Genomic_DNA"/>
</dbReference>
<organism evidence="1 2">
    <name type="scientific">Burkholderia multivorans CGD2</name>
    <dbReference type="NCBI Taxonomy" id="513052"/>
    <lineage>
        <taxon>Bacteria</taxon>
        <taxon>Pseudomonadati</taxon>
        <taxon>Pseudomonadota</taxon>
        <taxon>Betaproteobacteria</taxon>
        <taxon>Burkholderiales</taxon>
        <taxon>Burkholderiaceae</taxon>
        <taxon>Burkholderia</taxon>
        <taxon>Burkholderia cepacia complex</taxon>
    </lineage>
</organism>
<reference evidence="1 2" key="1">
    <citation type="journal article" date="2012" name="J. Bacteriol.">
        <title>Draft Genome Sequence Determination for Cystic Fibrosis and Chronic Granulomatous Disease Burkholderia multivorans Isolates.</title>
        <authorList>
            <person name="Varga J.J."/>
            <person name="Losada L."/>
            <person name="Zelazny A.M."/>
            <person name="Brinkac L."/>
            <person name="Harkins D."/>
            <person name="Radune D."/>
            <person name="Hostetler J."/>
            <person name="Sampaio E.P."/>
            <person name="Ronning C.M."/>
            <person name="Nierman W.C."/>
            <person name="Greenberg D.E."/>
            <person name="Holland S.M."/>
            <person name="Goldberg J.B."/>
        </authorList>
    </citation>
    <scope>NUCLEOTIDE SEQUENCE [LARGE SCALE GENOMIC DNA]</scope>
    <source>
        <strain evidence="1 2">CGD2</strain>
    </source>
</reference>
<protein>
    <submittedName>
        <fullName evidence="1">Uncharacterized protein</fullName>
    </submittedName>
</protein>
<evidence type="ECO:0000313" key="2">
    <source>
        <dbReference type="Proteomes" id="UP000004535"/>
    </source>
</evidence>
<dbReference type="AlphaFoldDB" id="B9BHW4"/>
<sequence>MLPLPDAALRAAAEFFGHPSFARRAPKPGAGVGGSAACFGYLTPHRASPPRQTSVAHIPDIE</sequence>
<name>B9BHW4_9BURK</name>
<evidence type="ECO:0000313" key="1">
    <source>
        <dbReference type="EMBL" id="EEE09297.1"/>
    </source>
</evidence>
<accession>B9BHW4</accession>